<dbReference type="InterPro" id="IPR008681">
    <property type="entry name" value="Neg-reg_MecA"/>
</dbReference>
<dbReference type="PANTHER" id="PTHR39161">
    <property type="entry name" value="ADAPTER PROTEIN MECA"/>
    <property type="match status" value="1"/>
</dbReference>
<name>A0AAE3DPU8_9FIRM</name>
<accession>A0AAE3DPU8</accession>
<dbReference type="Proteomes" id="UP001197875">
    <property type="component" value="Unassembled WGS sequence"/>
</dbReference>
<evidence type="ECO:0000313" key="2">
    <source>
        <dbReference type="EMBL" id="MCC2188326.1"/>
    </source>
</evidence>
<comment type="caution">
    <text evidence="2">The sequence shown here is derived from an EMBL/GenBank/DDBJ whole genome shotgun (WGS) entry which is preliminary data.</text>
</comment>
<evidence type="ECO:0000313" key="3">
    <source>
        <dbReference type="Proteomes" id="UP001197875"/>
    </source>
</evidence>
<dbReference type="RefSeq" id="WP_178046124.1">
    <property type="nucleotide sequence ID" value="NZ_JAJEPR010000001.1"/>
</dbReference>
<dbReference type="Pfam" id="PF05389">
    <property type="entry name" value="MecA"/>
    <property type="match status" value="1"/>
</dbReference>
<comment type="similarity">
    <text evidence="1">Belongs to the MecA family.</text>
</comment>
<gene>
    <name evidence="2" type="ORF">LKD71_00580</name>
</gene>
<dbReference type="AlphaFoldDB" id="A0AAE3DPU8"/>
<dbReference type="PANTHER" id="PTHR39161:SF1">
    <property type="entry name" value="ADAPTER PROTEIN MECA 1"/>
    <property type="match status" value="1"/>
</dbReference>
<protein>
    <submittedName>
        <fullName evidence="2">Adaptor protein MecA</fullName>
    </submittedName>
</protein>
<keyword evidence="3" id="KW-1185">Reference proteome</keyword>
<reference evidence="2 3" key="1">
    <citation type="submission" date="2021-10" db="EMBL/GenBank/DDBJ databases">
        <title>Anaerobic single-cell dispensing facilitates the cultivation of human gut bacteria.</title>
        <authorList>
            <person name="Afrizal A."/>
        </authorList>
    </citation>
    <scope>NUCLEOTIDE SEQUENCE [LARGE SCALE GENOMIC DNA]</scope>
    <source>
        <strain evidence="2 3">CLA-AA-H277</strain>
    </source>
</reference>
<dbReference type="InterPro" id="IPR038471">
    <property type="entry name" value="MecA_C_sf"/>
</dbReference>
<dbReference type="EMBL" id="JAJEPR010000001">
    <property type="protein sequence ID" value="MCC2188326.1"/>
    <property type="molecule type" value="Genomic_DNA"/>
</dbReference>
<sequence length="259" mass="29432">MKIEKINDNQIRCTLTKEDLLSREIKLSELAYGTEKAKSLFRDMMQQAAYEFGFEANDIPLMIEAIPLSSDSIILIITKVEDPEELDTRFAKFSPQQPGDTPFGSSPIASKLEGADDVLGLFNKIRNAKKKAMEQYNAENTTEETAEKEAPETAPADTAAFNLTRLYRFRDLDTVIRAAHILEGHYNGENSLYKDPLTREYHLIISKSGHTPEEFNKICNILSEYAGNRKYVPTMRAFYQEHMEIIVKDEALQKLAQLA</sequence>
<proteinExistence type="inferred from homology"/>
<evidence type="ECO:0000256" key="1">
    <source>
        <dbReference type="ARBA" id="ARBA00005397"/>
    </source>
</evidence>
<dbReference type="Gene3D" id="3.30.70.1950">
    <property type="match status" value="1"/>
</dbReference>
<organism evidence="2 3">
    <name type="scientific">Fusicatenibacter faecihominis</name>
    <dbReference type="NCBI Taxonomy" id="2881276"/>
    <lineage>
        <taxon>Bacteria</taxon>
        <taxon>Bacillati</taxon>
        <taxon>Bacillota</taxon>
        <taxon>Clostridia</taxon>
        <taxon>Lachnospirales</taxon>
        <taxon>Lachnospiraceae</taxon>
        <taxon>Fusicatenibacter</taxon>
    </lineage>
</organism>